<sequence>MKNINIIISIFVLVIILGGFYVISKKTIDYFNNTRYSYELTKLDSTKMVLDSNYYFDKSKNLIYWQHNSLWSSRQYLTPELDLDTFQIISQNSAKDKKFVWENAHIIWSDFKQIESSNYFKDKDSVYLKTEKIKNIDINSVKVLWSADSYNIIKDKNQIFINNSLVIPEDIESFAYLWNWWAKDENHVYYIKQKWRDSFLEKINLDPINFLPLGFYGKDKHKAVFTNSIWNMKTIYFLPKDINTFHNINWTYYAMDNISVYCEWKELIWADPKTFLILERFVNNKKIDWPLYYAKDRNHVYYSLHGIELIWADPKTFELDGTYYYSAKDSKYRYSLDGKKIAIN</sequence>
<protein>
    <recommendedName>
        <fullName evidence="3">DKNYY family protein</fullName>
    </recommendedName>
</protein>
<keyword evidence="1" id="KW-0472">Membrane</keyword>
<name>K2ADS7_9BACT</name>
<evidence type="ECO:0000313" key="2">
    <source>
        <dbReference type="EMBL" id="EKD66175.1"/>
    </source>
</evidence>
<proteinExistence type="predicted"/>
<evidence type="ECO:0000256" key="1">
    <source>
        <dbReference type="SAM" id="Phobius"/>
    </source>
</evidence>
<comment type="caution">
    <text evidence="2">The sequence shown here is derived from an EMBL/GenBank/DDBJ whole genome shotgun (WGS) entry which is preliminary data.</text>
</comment>
<feature type="transmembrane region" description="Helical" evidence="1">
    <location>
        <begin position="6"/>
        <end position="23"/>
    </location>
</feature>
<gene>
    <name evidence="2" type="ORF">ACD_49C00060G0017</name>
</gene>
<dbReference type="InterPro" id="IPR027375">
    <property type="entry name" value="DKNYY"/>
</dbReference>
<dbReference type="Pfam" id="PF13644">
    <property type="entry name" value="DKNYY"/>
    <property type="match status" value="1"/>
</dbReference>
<reference evidence="2" key="1">
    <citation type="journal article" date="2012" name="Science">
        <title>Fermentation, hydrogen, and sulfur metabolism in multiple uncultivated bacterial phyla.</title>
        <authorList>
            <person name="Wrighton K.C."/>
            <person name="Thomas B.C."/>
            <person name="Sharon I."/>
            <person name="Miller C.S."/>
            <person name="Castelle C.J."/>
            <person name="VerBerkmoes N.C."/>
            <person name="Wilkins M.J."/>
            <person name="Hettich R.L."/>
            <person name="Lipton M.S."/>
            <person name="Williams K.H."/>
            <person name="Long P.E."/>
            <person name="Banfield J.F."/>
        </authorList>
    </citation>
    <scope>NUCLEOTIDE SEQUENCE [LARGE SCALE GENOMIC DNA]</scope>
</reference>
<organism evidence="2">
    <name type="scientific">uncultured bacterium</name>
    <name type="common">gcode 4</name>
    <dbReference type="NCBI Taxonomy" id="1234023"/>
    <lineage>
        <taxon>Bacteria</taxon>
        <taxon>environmental samples</taxon>
    </lineage>
</organism>
<dbReference type="AlphaFoldDB" id="K2ADS7"/>
<dbReference type="EMBL" id="AMFJ01021646">
    <property type="protein sequence ID" value="EKD66175.1"/>
    <property type="molecule type" value="Genomic_DNA"/>
</dbReference>
<evidence type="ECO:0008006" key="3">
    <source>
        <dbReference type="Google" id="ProtNLM"/>
    </source>
</evidence>
<keyword evidence="1" id="KW-1133">Transmembrane helix</keyword>
<keyword evidence="1" id="KW-0812">Transmembrane</keyword>
<accession>K2ADS7</accession>